<proteinExistence type="predicted"/>
<dbReference type="SMART" id="SM00558">
    <property type="entry name" value="JmjC"/>
    <property type="match status" value="1"/>
</dbReference>
<organism evidence="2 3">
    <name type="scientific">Pycnococcus provasolii</name>
    <dbReference type="NCBI Taxonomy" id="41880"/>
    <lineage>
        <taxon>Eukaryota</taxon>
        <taxon>Viridiplantae</taxon>
        <taxon>Chlorophyta</taxon>
        <taxon>Pseudoscourfieldiophyceae</taxon>
        <taxon>Pseudoscourfieldiales</taxon>
        <taxon>Pycnococcaceae</taxon>
        <taxon>Pycnococcus</taxon>
    </lineage>
</organism>
<dbReference type="OrthoDB" id="438164at2759"/>
<sequence>MLYCLKGGARMKARRYVKSSMVQQLQQQNNGTSTSSSCFRADEDAERCKPGMLCRNRNNGTERCTAEPLYVFSRVFPTDEDAERLLQDIPEISFLRYDDLPKENRGGASYMKRMIMDSMANSGTQIYLGPARSGAPVHLHDHAVNFLAHGYKRWLLWPPASSFCTTKHIGRWLAEDYETFEHRPLECRQGPGEVIYVSALWGHVVINLTPTAGFAQEFSTMFAVNPNSIEMLVQGSSSSSS</sequence>
<dbReference type="PROSITE" id="PS51184">
    <property type="entry name" value="JMJC"/>
    <property type="match status" value="1"/>
</dbReference>
<accession>A0A830HPT0</accession>
<dbReference type="PANTHER" id="PTHR12480:SF35">
    <property type="entry name" value="TRANSCRIPTION FACTOR JUMONJI, JMJC DOMAIN-CONTAINING PROTEIN"/>
    <property type="match status" value="1"/>
</dbReference>
<evidence type="ECO:0000259" key="1">
    <source>
        <dbReference type="PROSITE" id="PS51184"/>
    </source>
</evidence>
<dbReference type="AlphaFoldDB" id="A0A830HPT0"/>
<reference evidence="2" key="1">
    <citation type="submission" date="2020-10" db="EMBL/GenBank/DDBJ databases">
        <title>Unveiling of a novel bifunctional photoreceptor, Dualchrome1, isolated from a cosmopolitan green alga.</title>
        <authorList>
            <person name="Suzuki S."/>
            <person name="Kawachi M."/>
        </authorList>
    </citation>
    <scope>NUCLEOTIDE SEQUENCE</scope>
    <source>
        <strain evidence="2">NIES 2893</strain>
    </source>
</reference>
<dbReference type="GO" id="GO:0005737">
    <property type="term" value="C:cytoplasm"/>
    <property type="evidence" value="ECO:0007669"/>
    <property type="project" value="TreeGrafter"/>
</dbReference>
<gene>
    <name evidence="2" type="ORF">PPROV_000768900</name>
</gene>
<dbReference type="InterPro" id="IPR050910">
    <property type="entry name" value="JMJD6_ArgDemeth/LysHydrox"/>
</dbReference>
<dbReference type="Proteomes" id="UP000660262">
    <property type="component" value="Unassembled WGS sequence"/>
</dbReference>
<evidence type="ECO:0000313" key="2">
    <source>
        <dbReference type="EMBL" id="GHP08952.1"/>
    </source>
</evidence>
<feature type="domain" description="JmjC" evidence="1">
    <location>
        <begin position="64"/>
        <end position="235"/>
    </location>
</feature>
<dbReference type="SUPFAM" id="SSF51197">
    <property type="entry name" value="Clavaminate synthase-like"/>
    <property type="match status" value="1"/>
</dbReference>
<dbReference type="Gene3D" id="2.60.120.650">
    <property type="entry name" value="Cupin"/>
    <property type="match status" value="1"/>
</dbReference>
<name>A0A830HPT0_9CHLO</name>
<dbReference type="PANTHER" id="PTHR12480">
    <property type="entry name" value="ARGININE DEMETHYLASE AND LYSYL-HYDROXYLASE JMJD"/>
    <property type="match status" value="1"/>
</dbReference>
<dbReference type="InterPro" id="IPR003347">
    <property type="entry name" value="JmjC_dom"/>
</dbReference>
<comment type="caution">
    <text evidence="2">The sequence shown here is derived from an EMBL/GenBank/DDBJ whole genome shotgun (WGS) entry which is preliminary data.</text>
</comment>
<protein>
    <recommendedName>
        <fullName evidence="1">JmjC domain-containing protein</fullName>
    </recommendedName>
</protein>
<keyword evidence="3" id="KW-1185">Reference proteome</keyword>
<dbReference type="EMBL" id="BNJQ01000023">
    <property type="protein sequence ID" value="GHP08952.1"/>
    <property type="molecule type" value="Genomic_DNA"/>
</dbReference>
<evidence type="ECO:0000313" key="3">
    <source>
        <dbReference type="Proteomes" id="UP000660262"/>
    </source>
</evidence>